<dbReference type="Gene3D" id="3.90.245.10">
    <property type="entry name" value="Ribonucleoside hydrolase-like"/>
    <property type="match status" value="1"/>
</dbReference>
<dbReference type="EMBL" id="PENI01000034">
    <property type="protein sequence ID" value="RMB81095.1"/>
    <property type="molecule type" value="Genomic_DNA"/>
</dbReference>
<dbReference type="InterPro" id="IPR001910">
    <property type="entry name" value="Inosine/uridine_hydrolase_dom"/>
</dbReference>
<dbReference type="OrthoDB" id="9797882at2"/>
<accession>A0A3M0HWY5</accession>
<feature type="domain" description="Inosine/uridine-preferring nucleoside hydrolase" evidence="3">
    <location>
        <begin position="8"/>
        <end position="309"/>
    </location>
</feature>
<dbReference type="Pfam" id="PF01156">
    <property type="entry name" value="IU_nuc_hydro"/>
    <property type="match status" value="1"/>
</dbReference>
<dbReference type="GO" id="GO:0005829">
    <property type="term" value="C:cytosol"/>
    <property type="evidence" value="ECO:0007669"/>
    <property type="project" value="TreeGrafter"/>
</dbReference>
<evidence type="ECO:0000313" key="4">
    <source>
        <dbReference type="EMBL" id="RMB81095.1"/>
    </source>
</evidence>
<protein>
    <recommendedName>
        <fullName evidence="3">Inosine/uridine-preferring nucleoside hydrolase domain-containing protein</fullName>
    </recommendedName>
</protein>
<organism evidence="4 5">
    <name type="scientific">Streptomyces shenzhenensis</name>
    <dbReference type="NCBI Taxonomy" id="943815"/>
    <lineage>
        <taxon>Bacteria</taxon>
        <taxon>Bacillati</taxon>
        <taxon>Actinomycetota</taxon>
        <taxon>Actinomycetes</taxon>
        <taxon>Kitasatosporales</taxon>
        <taxon>Streptomycetaceae</taxon>
        <taxon>Streptomyces</taxon>
    </lineage>
</organism>
<keyword evidence="2" id="KW-0326">Glycosidase</keyword>
<dbReference type="SUPFAM" id="SSF53590">
    <property type="entry name" value="Nucleoside hydrolase"/>
    <property type="match status" value="1"/>
</dbReference>
<dbReference type="GO" id="GO:0006152">
    <property type="term" value="P:purine nucleoside catabolic process"/>
    <property type="evidence" value="ECO:0007669"/>
    <property type="project" value="TreeGrafter"/>
</dbReference>
<comment type="caution">
    <text evidence="4">The sequence shown here is derived from an EMBL/GenBank/DDBJ whole genome shotgun (WGS) entry which is preliminary data.</text>
</comment>
<sequence length="319" mass="34306">MIDSPRRLILDTDVAMGAPGEDIDDGFALAYAIAEPALHLDLVTTVEGNTDVDSATVLALELLRRLGRSDIPVVRGADRALLGIRRARSRQSDVLQRFGSPPPSDRRAATAIVDHVMAHPGEVTLAQIGPLTNLATALAIEPELATAIDRIVLMGGYFFGTQNNATVPGEFNIWADPEAAVRVLRSGARVRMVGLDVTYQVRMSQEQAGVLAATGGDFGRFAGECGLGWIETLRRRYPHSTTHGSFHLHDPLAVASIAHPDLIEWQPAHVEVALDGVARGITVADLAGHPDELPPNCEIARDVDAERFVNLLLHRLAAL</sequence>
<evidence type="ECO:0000313" key="5">
    <source>
        <dbReference type="Proteomes" id="UP000270471"/>
    </source>
</evidence>
<evidence type="ECO:0000256" key="1">
    <source>
        <dbReference type="ARBA" id="ARBA00022801"/>
    </source>
</evidence>
<name>A0A3M0HWY5_9ACTN</name>
<dbReference type="RefSeq" id="WP_121894084.1">
    <property type="nucleotide sequence ID" value="NZ_PENI01000034.1"/>
</dbReference>
<reference evidence="4 5" key="1">
    <citation type="submission" date="2017-11" db="EMBL/GenBank/DDBJ databases">
        <title>Draft genome of actinobacteria isolated from guarana (Paullinia cupana (Mart.) Ducke.</title>
        <authorList>
            <person name="Siqueira K.A."/>
            <person name="Liotti R.G."/>
            <person name="Mendes T.A.O."/>
            <person name="Soares M.A."/>
        </authorList>
    </citation>
    <scope>NUCLEOTIDE SEQUENCE [LARGE SCALE GENOMIC DNA]</scope>
    <source>
        <strain evidence="4 5">193</strain>
    </source>
</reference>
<dbReference type="GO" id="GO:0008477">
    <property type="term" value="F:purine nucleosidase activity"/>
    <property type="evidence" value="ECO:0007669"/>
    <property type="project" value="TreeGrafter"/>
</dbReference>
<gene>
    <name evidence="4" type="ORF">CTZ28_36540</name>
</gene>
<keyword evidence="1" id="KW-0378">Hydrolase</keyword>
<evidence type="ECO:0000256" key="2">
    <source>
        <dbReference type="ARBA" id="ARBA00023295"/>
    </source>
</evidence>
<dbReference type="Proteomes" id="UP000270471">
    <property type="component" value="Unassembled WGS sequence"/>
</dbReference>
<proteinExistence type="predicted"/>
<evidence type="ECO:0000259" key="3">
    <source>
        <dbReference type="Pfam" id="PF01156"/>
    </source>
</evidence>
<dbReference type="PANTHER" id="PTHR12304">
    <property type="entry name" value="INOSINE-URIDINE PREFERRING NUCLEOSIDE HYDROLASE"/>
    <property type="match status" value="1"/>
</dbReference>
<keyword evidence="5" id="KW-1185">Reference proteome</keyword>
<dbReference type="PANTHER" id="PTHR12304:SF4">
    <property type="entry name" value="URIDINE NUCLEOSIDASE"/>
    <property type="match status" value="1"/>
</dbReference>
<dbReference type="InterPro" id="IPR036452">
    <property type="entry name" value="Ribo_hydro-like"/>
</dbReference>
<dbReference type="AlphaFoldDB" id="A0A3M0HWY5"/>
<dbReference type="InterPro" id="IPR023186">
    <property type="entry name" value="IUNH"/>
</dbReference>